<feature type="domain" description="Fibronectin type-III" evidence="3">
    <location>
        <begin position="1168"/>
        <end position="1256"/>
    </location>
</feature>
<evidence type="ECO:0000256" key="1">
    <source>
        <dbReference type="ARBA" id="ARBA00022729"/>
    </source>
</evidence>
<dbReference type="InterPro" id="IPR035986">
    <property type="entry name" value="PKD_dom_sf"/>
</dbReference>
<evidence type="ECO:0000313" key="5">
    <source>
        <dbReference type="Proteomes" id="UP000484164"/>
    </source>
</evidence>
<dbReference type="CDD" id="cd00146">
    <property type="entry name" value="PKD"/>
    <property type="match status" value="1"/>
</dbReference>
<proteinExistence type="predicted"/>
<feature type="domain" description="Fibronectin type-III" evidence="3">
    <location>
        <begin position="901"/>
        <end position="988"/>
    </location>
</feature>
<sequence length="1737" mass="186839">MKTIFLRFHQLFSGSSESACCIRMNLNVLNFTLILKVCTYIEEWLCRPNTKNSMKKSTLRRWLGTATFMLSVLLSPGVQAGNYTLSLLDSYGDGWNSNSIELKVDGLSTTYTLEDGYQLDVQITAEDPSAVLMNYIDAGSYQSEVSFELLDDNGNVIYSSGNAPMSGYHISSALPAFNAKKSVVNPITTFPYLQDFESGDGGFVAGGVSSSWQWGGPAGTVIAAANSGDSCWVTNLSGSYNNSENSTLTTPIFDFTSFTNAVQISFAILYETEGCCDEGYFELSVDGTTWHKVMPNALTTNWYNDLGNNWWDGTNNGWLTATASIDSLAGQSSVQFRFVFSSDGSVVREGFAIDDFQVTEAPCSYPSNLTATNISMTSADLVYSTVASNSNLVWGPAGFAINTGTFVYDANDTVSISGLTMATQYEFYVQDSCGVGNASVWVGPFSFRTHQMTVTSLPYFEGFEGGNGGFITYGTNPSWQFGAPTGTVINAAYAGTNAWVTNLAGSYNNSEMSYLTSPVFDMSSVMMGVELKFAMQYETEACCDETWVEVSLDGGVTWNKVTANGSEQNWYNDTSNDWWDGASTGWQMRSILISSVAGQSAVQFRFAFSSDGSVIREGVAIDNFEINELLCSYPDSLAISNIGKNSADISWTSSSSNPSIVEWGETGFVQGTGSFAHNTSSPTIMTGLLPGTAYDAYVRDSCGPAALGPWRGPITFYSAQDTLSTLPYVENFEATAGGWVSGGTNGTWEWGLPGGTVIYETIKGKKAWVTNLDGDHNPGESSWIRTPGFDLSAETQDIVVEFNIQHDLATSGDGAWLELSTDGTNWHKVIDNGSGVNWYNNTSSQWWNNVDSAWKTSRIILDSLDGMSFVQFRFMFSSNTFTQNEGVAIDFFNIDVLTCSVPSNDTVTNITSTSADIIYNSTASGSNVEYGVKGFIQGQGTFIANANDTIALTSLTPGTTYQYYIQDSCSAGNIGVWVGPFEFTTNQEVISTFPYSEGFETDNGGWIAGGANSSWEWGVPAGTFISIAGQGSNSWVTNLDGSYNNSENSYIRSVIFDCSSFTNDLSYSFTMIYETEACCDEGYVEYSFDGTNWMRLVDNGTATAWYNDLGNQWWDGTDANWNYRTNVIPGSAGQSYVQIRHVFSSDGSVIREGFGVDDIFAEELTCPIPASLGATNIGTYDADIYWTSTGTQWNVEYGPAGFTPQTGMGTVTYVTNDTVNLASLTQNTCYDFYVQDSCLAGNSIWVGPFNFCTLPTCPAPSNLGTGDVTTTTAWLTWTGNNVPGNYQIEYGAGNFQFGTGTAMTSTADSLELTSLTAATEYCYYVREICSVGDTSAWSGPFCFATDCPAVIPGDDYASAIPATSFPYTYSGNTAFCYTNQVSLRSSQEVVFAYVPTAVATGVTVSLCGSTFDTYLYVQDDQFNTLGFNDDACGLQSEVTLTTSPSAISDTLYVVVEAFSTGQGAFTLNITEVVPCPVPTALTMGTQNCNSVQVSWTTTGAVDYQVEVGATGYTPGSGTASTTANTSTTINNLMPNSSYDVYVRANCGNGDTSSWAGPLTISTLNSVVPAISASHTIGAITATDATVDFSDAGTVADSVSWDFGDGSAVVYGSTPTHLYTSNNTYTVTATAITACSTDDTTFTVLIEGISVEENTIHAFDVFPNPTTGVITVQFDEVTGRNATLELADLQGRVLSREGVEFSTAGNSVQLDLSNLPKGVYLLRFNGENASQIERIVLK</sequence>
<dbReference type="NCBIfam" id="TIGR04183">
    <property type="entry name" value="Por_Secre_tail"/>
    <property type="match status" value="1"/>
</dbReference>
<dbReference type="Gene3D" id="2.60.40.10">
    <property type="entry name" value="Immunoglobulins"/>
    <property type="match status" value="6"/>
</dbReference>
<dbReference type="Proteomes" id="UP000484164">
    <property type="component" value="Unassembled WGS sequence"/>
</dbReference>
<dbReference type="SMART" id="SM00089">
    <property type="entry name" value="PKD"/>
    <property type="match status" value="1"/>
</dbReference>
<dbReference type="SUPFAM" id="SSF49265">
    <property type="entry name" value="Fibronectin type III"/>
    <property type="match status" value="5"/>
</dbReference>
<keyword evidence="1" id="KW-0732">Signal</keyword>
<keyword evidence="5" id="KW-1185">Reference proteome</keyword>
<accession>A0A6L3ZH79</accession>
<name>A0A6L3ZH79_9FLAO</name>
<dbReference type="InterPro" id="IPR022409">
    <property type="entry name" value="PKD/Chitinase_dom"/>
</dbReference>
<dbReference type="Pfam" id="PF20773">
    <property type="entry name" value="InhA-like_MAM"/>
    <property type="match status" value="2"/>
</dbReference>
<dbReference type="PROSITE" id="PS50853">
    <property type="entry name" value="FN3"/>
    <property type="match status" value="4"/>
</dbReference>
<feature type="domain" description="PKD" evidence="2">
    <location>
        <begin position="1597"/>
        <end position="1646"/>
    </location>
</feature>
<dbReference type="InterPro" id="IPR036116">
    <property type="entry name" value="FN3_sf"/>
</dbReference>
<dbReference type="PROSITE" id="PS50093">
    <property type="entry name" value="PKD"/>
    <property type="match status" value="1"/>
</dbReference>
<dbReference type="Gene3D" id="2.60.120.260">
    <property type="entry name" value="Galactose-binding domain-like"/>
    <property type="match status" value="3"/>
</dbReference>
<evidence type="ECO:0000313" key="4">
    <source>
        <dbReference type="EMBL" id="KAB2817214.1"/>
    </source>
</evidence>
<organism evidence="4 5">
    <name type="scientific">Phaeocystidibacter marisrubri</name>
    <dbReference type="NCBI Taxonomy" id="1577780"/>
    <lineage>
        <taxon>Bacteria</taxon>
        <taxon>Pseudomonadati</taxon>
        <taxon>Bacteroidota</taxon>
        <taxon>Flavobacteriia</taxon>
        <taxon>Flavobacteriales</taxon>
        <taxon>Phaeocystidibacteraceae</taxon>
        <taxon>Phaeocystidibacter</taxon>
    </lineage>
</organism>
<reference evidence="4 5" key="1">
    <citation type="submission" date="2019-10" db="EMBL/GenBank/DDBJ databases">
        <title>Genome sequence of Phaeocystidibacter marisrubri JCM30614 (type strain).</title>
        <authorList>
            <person name="Bowman J.P."/>
        </authorList>
    </citation>
    <scope>NUCLEOTIDE SEQUENCE [LARGE SCALE GENOMIC DNA]</scope>
    <source>
        <strain evidence="4 5">JCM 30614</strain>
    </source>
</reference>
<gene>
    <name evidence="4" type="ORF">F8C82_02145</name>
</gene>
<evidence type="ECO:0000259" key="3">
    <source>
        <dbReference type="PROSITE" id="PS50853"/>
    </source>
</evidence>
<feature type="domain" description="Fibronectin type-III" evidence="3">
    <location>
        <begin position="1259"/>
        <end position="1348"/>
    </location>
</feature>
<dbReference type="InterPro" id="IPR013783">
    <property type="entry name" value="Ig-like_fold"/>
</dbReference>
<dbReference type="OrthoDB" id="975384at2"/>
<dbReference type="Pfam" id="PF00041">
    <property type="entry name" value="fn3"/>
    <property type="match status" value="1"/>
</dbReference>
<dbReference type="SUPFAM" id="SSF49299">
    <property type="entry name" value="PKD domain"/>
    <property type="match status" value="1"/>
</dbReference>
<dbReference type="InterPro" id="IPR026444">
    <property type="entry name" value="Secre_tail"/>
</dbReference>
<dbReference type="Pfam" id="PF18911">
    <property type="entry name" value="PKD_4"/>
    <property type="match status" value="1"/>
</dbReference>
<dbReference type="InterPro" id="IPR003961">
    <property type="entry name" value="FN3_dom"/>
</dbReference>
<feature type="domain" description="Fibronectin type-III" evidence="3">
    <location>
        <begin position="1477"/>
        <end position="1565"/>
    </location>
</feature>
<dbReference type="EMBL" id="WBVQ01000001">
    <property type="protein sequence ID" value="KAB2817214.1"/>
    <property type="molecule type" value="Genomic_DNA"/>
</dbReference>
<evidence type="ECO:0000259" key="2">
    <source>
        <dbReference type="PROSITE" id="PS50093"/>
    </source>
</evidence>
<dbReference type="Pfam" id="PF18962">
    <property type="entry name" value="Por_Secre_tail"/>
    <property type="match status" value="1"/>
</dbReference>
<dbReference type="SMART" id="SM00060">
    <property type="entry name" value="FN3"/>
    <property type="match status" value="6"/>
</dbReference>
<protein>
    <submittedName>
        <fullName evidence="4">T9SS type A sorting domain-containing protein</fullName>
    </submittedName>
</protein>
<comment type="caution">
    <text evidence="4">The sequence shown here is derived from an EMBL/GenBank/DDBJ whole genome shotgun (WGS) entry which is preliminary data.</text>
</comment>
<dbReference type="InterPro" id="IPR000601">
    <property type="entry name" value="PKD_dom"/>
</dbReference>